<dbReference type="SUPFAM" id="SSF54171">
    <property type="entry name" value="DNA-binding domain"/>
    <property type="match status" value="1"/>
</dbReference>
<dbReference type="Gene3D" id="3.30.40.100">
    <property type="match status" value="1"/>
</dbReference>
<dbReference type="InterPro" id="IPR016177">
    <property type="entry name" value="DNA-bd_dom_sf"/>
</dbReference>
<dbReference type="SMART" id="SM00391">
    <property type="entry name" value="MBD"/>
    <property type="match status" value="1"/>
</dbReference>
<keyword evidence="7" id="KW-0804">Transcription</keyword>
<evidence type="ECO:0000256" key="3">
    <source>
        <dbReference type="ARBA" id="ARBA00022771"/>
    </source>
</evidence>
<feature type="region of interest" description="Disordered" evidence="9">
    <location>
        <begin position="1"/>
        <end position="41"/>
    </location>
</feature>
<accession>A0A3B5Y1G1</accession>
<reference evidence="12" key="1">
    <citation type="submission" date="2018-08" db="EMBL/GenBank/DDBJ databases">
        <authorList>
            <person name="Rossello M."/>
        </authorList>
    </citation>
    <scope>NUCLEOTIDE SEQUENCE [LARGE SCALE GENOMIC DNA]</scope>
    <source>
        <strain evidence="12">cv. Chinese Spring</strain>
    </source>
</reference>
<dbReference type="InterPro" id="IPR001739">
    <property type="entry name" value="Methyl_CpG_DNA-bd"/>
</dbReference>
<dbReference type="InterPro" id="IPR011124">
    <property type="entry name" value="Znf_CW"/>
</dbReference>
<evidence type="ECO:0000256" key="2">
    <source>
        <dbReference type="ARBA" id="ARBA00022723"/>
    </source>
</evidence>
<dbReference type="PROSITE" id="PS50982">
    <property type="entry name" value="MBD"/>
    <property type="match status" value="1"/>
</dbReference>
<dbReference type="OMA" id="FCDRDPS"/>
<dbReference type="PROSITE" id="PS51050">
    <property type="entry name" value="ZF_CW"/>
    <property type="match status" value="1"/>
</dbReference>
<keyword evidence="5" id="KW-0805">Transcription regulation</keyword>
<evidence type="ECO:0000259" key="11">
    <source>
        <dbReference type="PROSITE" id="PS51050"/>
    </source>
</evidence>
<dbReference type="AlphaFoldDB" id="A0A3B5Y1G1"/>
<keyword evidence="2" id="KW-0479">Metal-binding</keyword>
<evidence type="ECO:0000313" key="13">
    <source>
        <dbReference type="Proteomes" id="UP000019116"/>
    </source>
</evidence>
<dbReference type="Gramene" id="TraesCS1A03G0652000.1">
    <property type="protein sequence ID" value="TraesCS1A03G0652000.1.CDS"/>
    <property type="gene ID" value="TraesCS1A03G0652000"/>
</dbReference>
<evidence type="ECO:0000256" key="1">
    <source>
        <dbReference type="ARBA" id="ARBA00004123"/>
    </source>
</evidence>
<dbReference type="Proteomes" id="UP000019116">
    <property type="component" value="Chromosome 1A"/>
</dbReference>
<keyword evidence="4" id="KW-0862">Zinc</keyword>
<evidence type="ECO:0000256" key="4">
    <source>
        <dbReference type="ARBA" id="ARBA00022833"/>
    </source>
</evidence>
<name>A0A3B5Y1G1_WHEAT</name>
<keyword evidence="8" id="KW-0539">Nucleus</keyword>
<keyword evidence="3" id="KW-0863">Zinc-finger</keyword>
<feature type="domain" description="CW-type" evidence="11">
    <location>
        <begin position="131"/>
        <end position="188"/>
    </location>
</feature>
<evidence type="ECO:0000256" key="7">
    <source>
        <dbReference type="ARBA" id="ARBA00023163"/>
    </source>
</evidence>
<organism evidence="12">
    <name type="scientific">Triticum aestivum</name>
    <name type="common">Wheat</name>
    <dbReference type="NCBI Taxonomy" id="4565"/>
    <lineage>
        <taxon>Eukaryota</taxon>
        <taxon>Viridiplantae</taxon>
        <taxon>Streptophyta</taxon>
        <taxon>Embryophyta</taxon>
        <taxon>Tracheophyta</taxon>
        <taxon>Spermatophyta</taxon>
        <taxon>Magnoliopsida</taxon>
        <taxon>Liliopsida</taxon>
        <taxon>Poales</taxon>
        <taxon>Poaceae</taxon>
        <taxon>BOP clade</taxon>
        <taxon>Pooideae</taxon>
        <taxon>Triticodae</taxon>
        <taxon>Triticeae</taxon>
        <taxon>Triticinae</taxon>
        <taxon>Triticum</taxon>
    </lineage>
</organism>
<dbReference type="Gene3D" id="3.30.890.10">
    <property type="entry name" value="Methyl-cpg-binding Protein 2, Chain A"/>
    <property type="match status" value="1"/>
</dbReference>
<dbReference type="PANTHER" id="PTHR12396">
    <property type="entry name" value="METHYL-CPG BINDING PROTEIN, MBD"/>
    <property type="match status" value="1"/>
</dbReference>
<dbReference type="Pfam" id="PF07496">
    <property type="entry name" value="zf-CW"/>
    <property type="match status" value="1"/>
</dbReference>
<proteinExistence type="predicted"/>
<comment type="subcellular location">
    <subcellularLocation>
        <location evidence="1">Nucleus</location>
    </subcellularLocation>
</comment>
<reference evidence="12" key="2">
    <citation type="submission" date="2018-10" db="UniProtKB">
        <authorList>
            <consortium name="EnsemblPlants"/>
        </authorList>
    </citation>
    <scope>IDENTIFICATION</scope>
</reference>
<dbReference type="PANTHER" id="PTHR12396:SF10">
    <property type="entry name" value="METHYL-CPG-BINDING DOMAIN-CONTAINING PROTEIN 1-RELATED"/>
    <property type="match status" value="1"/>
</dbReference>
<evidence type="ECO:0008006" key="14">
    <source>
        <dbReference type="Google" id="ProtNLM"/>
    </source>
</evidence>
<dbReference type="OrthoDB" id="10072024at2759"/>
<feature type="domain" description="MBD" evidence="10">
    <location>
        <begin position="194"/>
        <end position="265"/>
    </location>
</feature>
<dbReference type="Gramene" id="TraesCS1A02G253100.1">
    <property type="protein sequence ID" value="TraesCS1A02G253100.1"/>
    <property type="gene ID" value="TraesCS1A02G253100"/>
</dbReference>
<keyword evidence="13" id="KW-1185">Reference proteome</keyword>
<dbReference type="GO" id="GO:0005634">
    <property type="term" value="C:nucleus"/>
    <property type="evidence" value="ECO:0007669"/>
    <property type="project" value="UniProtKB-SubCell"/>
</dbReference>
<protein>
    <recommendedName>
        <fullName evidence="14">CW-type domain-containing protein</fullName>
    </recommendedName>
</protein>
<keyword evidence="6" id="KW-0238">DNA-binding</keyword>
<evidence type="ECO:0000256" key="5">
    <source>
        <dbReference type="ARBA" id="ARBA00023015"/>
    </source>
</evidence>
<dbReference type="GO" id="GO:0003677">
    <property type="term" value="F:DNA binding"/>
    <property type="evidence" value="ECO:0007669"/>
    <property type="project" value="UniProtKB-KW"/>
</dbReference>
<evidence type="ECO:0000313" key="12">
    <source>
        <dbReference type="EnsemblPlants" id="TraesCS1A02G253100.1"/>
    </source>
</evidence>
<dbReference type="STRING" id="4565.A0A3B5Y1G1"/>
<sequence length="286" mass="31051">MSPPKVVAGPACVVGDEGRGDNFADSFPSGGPWTPRRRPRTVRKHLSDVLAGFLGYTGGEDSADCGRNPDSPPSAPDLKVKLISSSINSPTGPVCFVALIAGSGSSGAGGVGSIPGKPLFGSPVMTKKSLKDSIGMYTVQCYKCKKWRKIPTKEEFETIRESLAEDPWFCDRDPSAGRSCKQPEDIPCDSSCIWVMDKPGIPRPPPATERLVIMRRDLSKMDTYYLLPNGKRARSGSDVEKFLQDNPEYRANLPASKFSFAAPKIVPATVRESSLWRVAKAEREKV</sequence>
<evidence type="ECO:0000256" key="8">
    <source>
        <dbReference type="ARBA" id="ARBA00023242"/>
    </source>
</evidence>
<evidence type="ECO:0000256" key="9">
    <source>
        <dbReference type="SAM" id="MobiDB-lite"/>
    </source>
</evidence>
<dbReference type="Pfam" id="PF01429">
    <property type="entry name" value="MBD"/>
    <property type="match status" value="1"/>
</dbReference>
<dbReference type="GO" id="GO:0008270">
    <property type="term" value="F:zinc ion binding"/>
    <property type="evidence" value="ECO:0007669"/>
    <property type="project" value="UniProtKB-KW"/>
</dbReference>
<dbReference type="EnsemblPlants" id="TraesCS1A02G253100.1">
    <property type="protein sequence ID" value="TraesCS1A02G253100.1"/>
    <property type="gene ID" value="TraesCS1A02G253100"/>
</dbReference>
<evidence type="ECO:0000256" key="6">
    <source>
        <dbReference type="ARBA" id="ARBA00023125"/>
    </source>
</evidence>
<evidence type="ECO:0000259" key="10">
    <source>
        <dbReference type="PROSITE" id="PS50982"/>
    </source>
</evidence>